<dbReference type="AlphaFoldDB" id="A0A8T9C2T0"/>
<dbReference type="EMBL" id="QGMK01001421">
    <property type="protein sequence ID" value="TVY68794.1"/>
    <property type="molecule type" value="Genomic_DNA"/>
</dbReference>
<protein>
    <recommendedName>
        <fullName evidence="3">Fungal N-terminal domain-containing protein</fullName>
    </recommendedName>
</protein>
<evidence type="ECO:0000313" key="1">
    <source>
        <dbReference type="EMBL" id="TVY68794.1"/>
    </source>
</evidence>
<evidence type="ECO:0008006" key="3">
    <source>
        <dbReference type="Google" id="ProtNLM"/>
    </source>
</evidence>
<sequence length="675" mass="76898">MAELGLAIFSIAIQVGDSIRKLKTFCDNVKEAPDDIMCLLNEIEMLNNVLSQAGSSTASDNLRSLEPAFTSLDWCRQSADILDVVVRDLDGEIRRRKTMGSLKAVLKKGMIEKLKDRLERAKTLLMLAYQMQERELHRQSEDAHRRQFAILQASASLSVDILLSLRPAQNQHTRLVSCDRSSTQEQALPRTSSDSKSLDLAIVRIKKGRSQQQSFMAKLGGPRWTYFTTCAMEFSARKAPAGWDFTIRSYNIVPESSPVIQFARDGNLLEINKIAAIHNHRVELAKFLISQNANVMEDENWPPFLRAVPRGYECDSVSSDTSMEILRILAPMSDFDNISQWQRMNNITSSYAGDSSLFSWILGQCDCSFRAFSLRDRIHYVAKLLLRQQITQSDAARLLRVVFEGTKLDPTVCTTTDWWGTTLLHTLTWNIYLVVNEGIVKPDGQSGGKNARSVLPRPHSSSELLIALREVVSAGSNLHGLALIFSCTLSRRDGRYNGQAPLLRTPLMAVLTGSFEASFQTFRYKQNVLPATCMAIAAATEWLEQLKKSAVDLVAYGRKERKLHLKRRVDKEWLFCTNRDVPCLRLIGFDYGPEPADWHFWFTNVMENYFLEFWEMVNNPEDTLPGAWVEDYEPRRCRCWDYDPEFETEHLREECDIVHEHILLGTTEPESPPTY</sequence>
<comment type="caution">
    <text evidence="1">The sequence shown here is derived from an EMBL/GenBank/DDBJ whole genome shotgun (WGS) entry which is preliminary data.</text>
</comment>
<dbReference type="OrthoDB" id="3200163at2759"/>
<reference evidence="1 2" key="1">
    <citation type="submission" date="2018-05" db="EMBL/GenBank/DDBJ databases">
        <title>Genome sequencing and assembly of the regulated plant pathogen Lachnellula willkommii and related sister species for the development of diagnostic species identification markers.</title>
        <authorList>
            <person name="Giroux E."/>
            <person name="Bilodeau G."/>
        </authorList>
    </citation>
    <scope>NUCLEOTIDE SEQUENCE [LARGE SCALE GENOMIC DNA]</scope>
    <source>
        <strain evidence="1 2">CBS 268.59</strain>
    </source>
</reference>
<name>A0A8T9C2T0_9HELO</name>
<proteinExistence type="predicted"/>
<evidence type="ECO:0000313" key="2">
    <source>
        <dbReference type="Proteomes" id="UP000469558"/>
    </source>
</evidence>
<accession>A0A8T9C2T0</accession>
<keyword evidence="2" id="KW-1185">Reference proteome</keyword>
<organism evidence="1 2">
    <name type="scientific">Lachnellula suecica</name>
    <dbReference type="NCBI Taxonomy" id="602035"/>
    <lineage>
        <taxon>Eukaryota</taxon>
        <taxon>Fungi</taxon>
        <taxon>Dikarya</taxon>
        <taxon>Ascomycota</taxon>
        <taxon>Pezizomycotina</taxon>
        <taxon>Leotiomycetes</taxon>
        <taxon>Helotiales</taxon>
        <taxon>Lachnaceae</taxon>
        <taxon>Lachnellula</taxon>
    </lineage>
</organism>
<dbReference type="Proteomes" id="UP000469558">
    <property type="component" value="Unassembled WGS sequence"/>
</dbReference>
<gene>
    <name evidence="1" type="ORF">LSUE1_G008268</name>
</gene>